<protein>
    <submittedName>
        <fullName evidence="1">Uncharacterized protein</fullName>
    </submittedName>
</protein>
<dbReference type="OMA" id="AQYRMMA"/>
<dbReference type="eggNOG" id="ENOG502T31Q">
    <property type="taxonomic scope" value="Eukaryota"/>
</dbReference>
<comment type="caution">
    <text evidence="1">The sequence shown here is derived from an EMBL/GenBank/DDBJ whole genome shotgun (WGS) entry which is preliminary data.</text>
</comment>
<proteinExistence type="predicted"/>
<reference evidence="1" key="1">
    <citation type="submission" date="2017-08" db="EMBL/GenBank/DDBJ databases">
        <authorList>
            <person name="de Groot N.N."/>
        </authorList>
    </citation>
    <scope>NUCLEOTIDE SEQUENCE [LARGE SCALE GENOMIC DNA]</scope>
    <source>
        <strain evidence="1">PX439</strain>
    </source>
</reference>
<gene>
    <name evidence="1" type="ORF">FL82_08711</name>
</gene>
<evidence type="ECO:0000313" key="2">
    <source>
        <dbReference type="Proteomes" id="UP000216624"/>
    </source>
</evidence>
<name>A0A261AAY1_CAERE</name>
<evidence type="ECO:0000313" key="1">
    <source>
        <dbReference type="EMBL" id="OZF94665.1"/>
    </source>
</evidence>
<organism evidence="1 2">
    <name type="scientific">Caenorhabditis remanei</name>
    <name type="common">Caenorhabditis vulgaris</name>
    <dbReference type="NCBI Taxonomy" id="31234"/>
    <lineage>
        <taxon>Eukaryota</taxon>
        <taxon>Metazoa</taxon>
        <taxon>Ecdysozoa</taxon>
        <taxon>Nematoda</taxon>
        <taxon>Chromadorea</taxon>
        <taxon>Rhabditida</taxon>
        <taxon>Rhabditina</taxon>
        <taxon>Rhabditomorpha</taxon>
        <taxon>Rhabditoidea</taxon>
        <taxon>Rhabditidae</taxon>
        <taxon>Peloderinae</taxon>
        <taxon>Caenorhabditis</taxon>
    </lineage>
</organism>
<dbReference type="HOGENOM" id="CLU_2924807_0_0_1"/>
<feature type="non-terminal residue" evidence="1">
    <location>
        <position position="1"/>
    </location>
</feature>
<dbReference type="Proteomes" id="UP000216624">
    <property type="component" value="Unassembled WGS sequence"/>
</dbReference>
<accession>A0A261AAY1</accession>
<sequence>MQSTLRILVVFLLFLVLVDAQYRMMVNYGPAWRQKMWRKTRVAPPAYAEPGDNGLIDMLAN</sequence>
<dbReference type="EMBL" id="NMWX01000009">
    <property type="protein sequence ID" value="OZF94665.1"/>
    <property type="molecule type" value="Genomic_DNA"/>
</dbReference>
<keyword evidence="2" id="KW-1185">Reference proteome</keyword>
<dbReference type="OrthoDB" id="10331392at2759"/>